<feature type="transmembrane region" description="Helical" evidence="6">
    <location>
        <begin position="233"/>
        <end position="251"/>
    </location>
</feature>
<reference evidence="8 9" key="1">
    <citation type="journal article" date="2019" name="Emerg. Microbes Infect.">
        <title>Comprehensive subspecies identification of 175 nontuberculous mycobacteria species based on 7547 genomic profiles.</title>
        <authorList>
            <person name="Matsumoto Y."/>
            <person name="Kinjo T."/>
            <person name="Motooka D."/>
            <person name="Nabeya D."/>
            <person name="Jung N."/>
            <person name="Uechi K."/>
            <person name="Horii T."/>
            <person name="Iida T."/>
            <person name="Fujita J."/>
            <person name="Nakamura S."/>
        </authorList>
    </citation>
    <scope>NUCLEOTIDE SEQUENCE [LARGE SCALE GENOMIC DNA]</scope>
    <source>
        <strain evidence="8 9">JCM 13574</strain>
    </source>
</reference>
<evidence type="ECO:0000259" key="7">
    <source>
        <dbReference type="Pfam" id="PF04932"/>
    </source>
</evidence>
<keyword evidence="4 6" id="KW-0472">Membrane</keyword>
<evidence type="ECO:0000256" key="5">
    <source>
        <dbReference type="SAM" id="MobiDB-lite"/>
    </source>
</evidence>
<organism evidence="8 9">
    <name type="scientific">Mycolicibacterium madagascariense</name>
    <dbReference type="NCBI Taxonomy" id="212765"/>
    <lineage>
        <taxon>Bacteria</taxon>
        <taxon>Bacillati</taxon>
        <taxon>Actinomycetota</taxon>
        <taxon>Actinomycetes</taxon>
        <taxon>Mycobacteriales</taxon>
        <taxon>Mycobacteriaceae</taxon>
        <taxon>Mycolicibacterium</taxon>
    </lineage>
</organism>
<dbReference type="GO" id="GO:0016020">
    <property type="term" value="C:membrane"/>
    <property type="evidence" value="ECO:0007669"/>
    <property type="project" value="UniProtKB-SubCell"/>
</dbReference>
<evidence type="ECO:0000256" key="6">
    <source>
        <dbReference type="SAM" id="Phobius"/>
    </source>
</evidence>
<feature type="transmembrane region" description="Helical" evidence="6">
    <location>
        <begin position="257"/>
        <end position="283"/>
    </location>
</feature>
<dbReference type="AlphaFoldDB" id="A0A7I7XDT7"/>
<evidence type="ECO:0000256" key="1">
    <source>
        <dbReference type="ARBA" id="ARBA00004141"/>
    </source>
</evidence>
<dbReference type="InterPro" id="IPR051533">
    <property type="entry name" value="WaaL-like"/>
</dbReference>
<dbReference type="Pfam" id="PF04932">
    <property type="entry name" value="Wzy_C"/>
    <property type="match status" value="1"/>
</dbReference>
<evidence type="ECO:0000313" key="9">
    <source>
        <dbReference type="Proteomes" id="UP000466517"/>
    </source>
</evidence>
<feature type="transmembrane region" description="Helical" evidence="6">
    <location>
        <begin position="165"/>
        <end position="183"/>
    </location>
</feature>
<keyword evidence="9" id="KW-1185">Reference proteome</keyword>
<dbReference type="PANTHER" id="PTHR37422">
    <property type="entry name" value="TEICHURONIC ACID BIOSYNTHESIS PROTEIN TUAE"/>
    <property type="match status" value="1"/>
</dbReference>
<dbReference type="EMBL" id="AP022610">
    <property type="protein sequence ID" value="BBZ27157.1"/>
    <property type="molecule type" value="Genomic_DNA"/>
</dbReference>
<feature type="transmembrane region" description="Helical" evidence="6">
    <location>
        <begin position="295"/>
        <end position="314"/>
    </location>
</feature>
<feature type="transmembrane region" description="Helical" evidence="6">
    <location>
        <begin position="12"/>
        <end position="32"/>
    </location>
</feature>
<gene>
    <name evidence="8" type="ORF">MMAD_14520</name>
</gene>
<feature type="region of interest" description="Disordered" evidence="5">
    <location>
        <begin position="455"/>
        <end position="496"/>
    </location>
</feature>
<feature type="transmembrane region" description="Helical" evidence="6">
    <location>
        <begin position="83"/>
        <end position="100"/>
    </location>
</feature>
<dbReference type="KEGG" id="mmag:MMAD_14520"/>
<dbReference type="PANTHER" id="PTHR37422:SF13">
    <property type="entry name" value="LIPOPOLYSACCHARIDE BIOSYNTHESIS PROTEIN PA4999-RELATED"/>
    <property type="match status" value="1"/>
</dbReference>
<dbReference type="RefSeq" id="WP_163734536.1">
    <property type="nucleotide sequence ID" value="NZ_AP022610.1"/>
</dbReference>
<dbReference type="Proteomes" id="UP000466517">
    <property type="component" value="Chromosome"/>
</dbReference>
<evidence type="ECO:0000256" key="2">
    <source>
        <dbReference type="ARBA" id="ARBA00022692"/>
    </source>
</evidence>
<feature type="transmembrane region" description="Helical" evidence="6">
    <location>
        <begin position="38"/>
        <end position="56"/>
    </location>
</feature>
<dbReference type="InterPro" id="IPR007016">
    <property type="entry name" value="O-antigen_ligase-rel_domated"/>
</dbReference>
<keyword evidence="3 6" id="KW-1133">Transmembrane helix</keyword>
<feature type="transmembrane region" description="Helical" evidence="6">
    <location>
        <begin position="432"/>
        <end position="449"/>
    </location>
</feature>
<feature type="transmembrane region" description="Helical" evidence="6">
    <location>
        <begin position="408"/>
        <end position="426"/>
    </location>
</feature>
<feature type="transmembrane region" description="Helical" evidence="6">
    <location>
        <begin position="112"/>
        <end position="132"/>
    </location>
</feature>
<evidence type="ECO:0000256" key="3">
    <source>
        <dbReference type="ARBA" id="ARBA00022989"/>
    </source>
</evidence>
<feature type="compositionally biased region" description="Pro residues" evidence="5">
    <location>
        <begin position="461"/>
        <end position="470"/>
    </location>
</feature>
<accession>A0A7I7XDT7</accession>
<feature type="transmembrane region" description="Helical" evidence="6">
    <location>
        <begin position="378"/>
        <end position="401"/>
    </location>
</feature>
<proteinExistence type="predicted"/>
<sequence>MTIVTTRWDLVRDYGVGAVIVASVPVAVYLAIGFGKLGTFAAVGLIGLVAGIYIGLRHPLWLYWGLAFILAALPFGYFPGVHLPMYLALAFGVVLAALIHPSERKGLSRLEIAVVVLVVVSGLTLVFGGITLPGIIEYGRWAVAMLVMLALLRLSWPNMARFGRIYVYTAAANAIYGVFIVVADPEQKSYRLLRIFGYGAGGDADALRYAFVNAQGEITSLRLGGTWVEPNSAGLSMLFALAIGVLVLKGWRRWVVTAIFLVAIPLTLSRAALATIIVGFVLVLIFHTMRSRDRILGLVALALVPAAAMAIPTVRARIFSTLGSNDPGANDRARSLREFPQTMSGHWLFGLGWGRPEFKNGNLAFQLNYVSNAPLITVYRGGIFAGLAFVGVMVVGCLVAYRALRSASMGNAIMGGFFISACFLALQLDHTVASVSQPVMLFGILLAFLSSTERTSGSPPGGDPDPPEAPPITRAPRPATAAPPPGAGGVRATIPG</sequence>
<evidence type="ECO:0000256" key="4">
    <source>
        <dbReference type="ARBA" id="ARBA00023136"/>
    </source>
</evidence>
<name>A0A7I7XDT7_9MYCO</name>
<keyword evidence="2 6" id="KW-0812">Transmembrane</keyword>
<feature type="domain" description="O-antigen ligase-related" evidence="7">
    <location>
        <begin position="256"/>
        <end position="372"/>
    </location>
</feature>
<comment type="subcellular location">
    <subcellularLocation>
        <location evidence="1">Membrane</location>
        <topology evidence="1">Multi-pass membrane protein</topology>
    </subcellularLocation>
</comment>
<feature type="transmembrane region" description="Helical" evidence="6">
    <location>
        <begin position="61"/>
        <end position="77"/>
    </location>
</feature>
<evidence type="ECO:0000313" key="8">
    <source>
        <dbReference type="EMBL" id="BBZ27157.1"/>
    </source>
</evidence>
<feature type="compositionally biased region" description="Low complexity" evidence="5">
    <location>
        <begin position="471"/>
        <end position="480"/>
    </location>
</feature>
<protein>
    <recommendedName>
        <fullName evidence="7">O-antigen ligase-related domain-containing protein</fullName>
    </recommendedName>
</protein>